<comment type="caution">
    <text evidence="1">The sequence shown here is derived from an EMBL/GenBank/DDBJ whole genome shotgun (WGS) entry which is preliminary data.</text>
</comment>
<protein>
    <submittedName>
        <fullName evidence="1">Uncharacterized protein</fullName>
    </submittedName>
</protein>
<reference evidence="2" key="1">
    <citation type="journal article" date="2019" name="Int. J. Syst. Evol. Microbiol.">
        <title>The Global Catalogue of Microorganisms (GCM) 10K type strain sequencing project: providing services to taxonomists for standard genome sequencing and annotation.</title>
        <authorList>
            <consortium name="The Broad Institute Genomics Platform"/>
            <consortium name="The Broad Institute Genome Sequencing Center for Infectious Disease"/>
            <person name="Wu L."/>
            <person name="Ma J."/>
        </authorList>
    </citation>
    <scope>NUCLEOTIDE SEQUENCE [LARGE SCALE GENOMIC DNA]</scope>
    <source>
        <strain evidence="2">KCTC 52607</strain>
    </source>
</reference>
<gene>
    <name evidence="1" type="ORF">ACFODU_03365</name>
</gene>
<evidence type="ECO:0000313" key="2">
    <source>
        <dbReference type="Proteomes" id="UP001595456"/>
    </source>
</evidence>
<sequence>MAGCAHSSEGNKSIFTGPAKFCGYATVIALREGETITPQEGGIHSGRYVWDGEFGRLEVQEIGWAAAPVEAPMQERTAAGMIQFAERKDGFRFVQMIWNGEHGVASFISPRRFSRQQIDAVGRVTLFNEGQRPQDCEYNFLFGGFDAF</sequence>
<evidence type="ECO:0000313" key="1">
    <source>
        <dbReference type="EMBL" id="MFC3096842.1"/>
    </source>
</evidence>
<dbReference type="Proteomes" id="UP001595456">
    <property type="component" value="Unassembled WGS sequence"/>
</dbReference>
<keyword evidence="2" id="KW-1185">Reference proteome</keyword>
<accession>A0ABV7E5F9</accession>
<organism evidence="1 2">
    <name type="scientific">Alteraurantiacibacter palmitatis</name>
    <dbReference type="NCBI Taxonomy" id="2054628"/>
    <lineage>
        <taxon>Bacteria</taxon>
        <taxon>Pseudomonadati</taxon>
        <taxon>Pseudomonadota</taxon>
        <taxon>Alphaproteobacteria</taxon>
        <taxon>Sphingomonadales</taxon>
        <taxon>Erythrobacteraceae</taxon>
        <taxon>Alteraurantiacibacter</taxon>
    </lineage>
</organism>
<dbReference type="RefSeq" id="WP_377922667.1">
    <property type="nucleotide sequence ID" value="NZ_JBHRST010000004.1"/>
</dbReference>
<name>A0ABV7E5F9_9SPHN</name>
<dbReference type="EMBL" id="JBHRST010000004">
    <property type="protein sequence ID" value="MFC3096842.1"/>
    <property type="molecule type" value="Genomic_DNA"/>
</dbReference>
<proteinExistence type="predicted"/>